<keyword evidence="2" id="KW-0963">Cytoplasm</keyword>
<keyword evidence="3" id="KW-0677">Repeat</keyword>
<proteinExistence type="predicted"/>
<sequence>PLLEEALIQLKTRLQFLIQLGLGYLHLDRKLSTLSHGETQRVRLAKQLGSHLRGILYVLDEPTIGLHPHDITRLNQALIGLKKLGNTILMVEHDEETIRSADFIVDFGPKAGNEGGKIVCMGELDTLLSHPTSITGAYLSGRKEITFPEKKRLPTEKKISLQKASLNNLKNVDLTVPLGLFVVVTGVSGSGKSSLITETLTPAIKNQLENRSLPTGPYTKLEGIEHIDKIIAIDQSPIGRTPRSNPATYIKIFDEIRLLYSQLPDARAHGFTASR</sequence>
<evidence type="ECO:0000256" key="5">
    <source>
        <dbReference type="ARBA" id="ARBA00022763"/>
    </source>
</evidence>
<keyword evidence="10" id="KW-0234">DNA repair</keyword>
<protein>
    <recommendedName>
        <fullName evidence="12">Excinuclease ABC subunit A</fullName>
    </recommendedName>
</protein>
<evidence type="ECO:0000313" key="11">
    <source>
        <dbReference type="EMBL" id="GAG95572.1"/>
    </source>
</evidence>
<evidence type="ECO:0000256" key="10">
    <source>
        <dbReference type="ARBA" id="ARBA00023204"/>
    </source>
</evidence>
<comment type="subcellular location">
    <subcellularLocation>
        <location evidence="1">Cytoplasm</location>
    </subcellularLocation>
</comment>
<comment type="caution">
    <text evidence="11">The sequence shown here is derived from an EMBL/GenBank/DDBJ whole genome shotgun (WGS) entry which is preliminary data.</text>
</comment>
<dbReference type="GO" id="GO:0003677">
    <property type="term" value="F:DNA binding"/>
    <property type="evidence" value="ECO:0007669"/>
    <property type="project" value="UniProtKB-KW"/>
</dbReference>
<keyword evidence="4" id="KW-0547">Nucleotide-binding</keyword>
<evidence type="ECO:0000256" key="6">
    <source>
        <dbReference type="ARBA" id="ARBA00022769"/>
    </source>
</evidence>
<evidence type="ECO:0000256" key="9">
    <source>
        <dbReference type="ARBA" id="ARBA00023125"/>
    </source>
</evidence>
<feature type="non-terminal residue" evidence="11">
    <location>
        <position position="275"/>
    </location>
</feature>
<dbReference type="PANTHER" id="PTHR43152">
    <property type="entry name" value="UVRABC SYSTEM PROTEIN A"/>
    <property type="match status" value="1"/>
</dbReference>
<name>X1CRI9_9ZZZZ</name>
<dbReference type="GO" id="GO:0005524">
    <property type="term" value="F:ATP binding"/>
    <property type="evidence" value="ECO:0007669"/>
    <property type="project" value="UniProtKB-KW"/>
</dbReference>
<dbReference type="EMBL" id="BART01027644">
    <property type="protein sequence ID" value="GAG95572.1"/>
    <property type="molecule type" value="Genomic_DNA"/>
</dbReference>
<evidence type="ECO:0000256" key="7">
    <source>
        <dbReference type="ARBA" id="ARBA00022840"/>
    </source>
</evidence>
<feature type="non-terminal residue" evidence="11">
    <location>
        <position position="1"/>
    </location>
</feature>
<reference evidence="11" key="1">
    <citation type="journal article" date="2014" name="Front. Microbiol.">
        <title>High frequency of phylogenetically diverse reductive dehalogenase-homologous genes in deep subseafloor sedimentary metagenomes.</title>
        <authorList>
            <person name="Kawai M."/>
            <person name="Futagami T."/>
            <person name="Toyoda A."/>
            <person name="Takaki Y."/>
            <person name="Nishi S."/>
            <person name="Hori S."/>
            <person name="Arai W."/>
            <person name="Tsubouchi T."/>
            <person name="Morono Y."/>
            <person name="Uchiyama I."/>
            <person name="Ito T."/>
            <person name="Fujiyama A."/>
            <person name="Inagaki F."/>
            <person name="Takami H."/>
        </authorList>
    </citation>
    <scope>NUCLEOTIDE SEQUENCE</scope>
    <source>
        <strain evidence="11">Expedition CK06-06</strain>
    </source>
</reference>
<accession>X1CRI9</accession>
<dbReference type="Gene3D" id="1.20.1580.10">
    <property type="entry name" value="ABC transporter ATPase like domain"/>
    <property type="match status" value="2"/>
</dbReference>
<evidence type="ECO:0008006" key="12">
    <source>
        <dbReference type="Google" id="ProtNLM"/>
    </source>
</evidence>
<dbReference type="SUPFAM" id="SSF52540">
    <property type="entry name" value="P-loop containing nucleoside triphosphate hydrolases"/>
    <property type="match status" value="2"/>
</dbReference>
<dbReference type="InterPro" id="IPR027417">
    <property type="entry name" value="P-loop_NTPase"/>
</dbReference>
<keyword evidence="8" id="KW-0267">Excision nuclease</keyword>
<keyword evidence="7" id="KW-0067">ATP-binding</keyword>
<keyword evidence="6" id="KW-0228">DNA excision</keyword>
<evidence type="ECO:0000256" key="8">
    <source>
        <dbReference type="ARBA" id="ARBA00022881"/>
    </source>
</evidence>
<keyword evidence="5" id="KW-0227">DNA damage</keyword>
<dbReference type="PANTHER" id="PTHR43152:SF3">
    <property type="entry name" value="UVRABC SYSTEM PROTEIN A"/>
    <property type="match status" value="1"/>
</dbReference>
<dbReference type="GO" id="GO:0006281">
    <property type="term" value="P:DNA repair"/>
    <property type="evidence" value="ECO:0007669"/>
    <property type="project" value="UniProtKB-KW"/>
</dbReference>
<dbReference type="GO" id="GO:0004518">
    <property type="term" value="F:nuclease activity"/>
    <property type="evidence" value="ECO:0007669"/>
    <property type="project" value="UniProtKB-KW"/>
</dbReference>
<dbReference type="Gene3D" id="3.40.50.300">
    <property type="entry name" value="P-loop containing nucleotide triphosphate hydrolases"/>
    <property type="match status" value="2"/>
</dbReference>
<dbReference type="AlphaFoldDB" id="X1CRI9"/>
<gene>
    <name evidence="11" type="ORF">S01H4_48959</name>
</gene>
<organism evidence="11">
    <name type="scientific">marine sediment metagenome</name>
    <dbReference type="NCBI Taxonomy" id="412755"/>
    <lineage>
        <taxon>unclassified sequences</taxon>
        <taxon>metagenomes</taxon>
        <taxon>ecological metagenomes</taxon>
    </lineage>
</organism>
<evidence type="ECO:0000256" key="2">
    <source>
        <dbReference type="ARBA" id="ARBA00022490"/>
    </source>
</evidence>
<dbReference type="GO" id="GO:0005737">
    <property type="term" value="C:cytoplasm"/>
    <property type="evidence" value="ECO:0007669"/>
    <property type="project" value="UniProtKB-SubCell"/>
</dbReference>
<evidence type="ECO:0000256" key="1">
    <source>
        <dbReference type="ARBA" id="ARBA00004496"/>
    </source>
</evidence>
<evidence type="ECO:0000256" key="4">
    <source>
        <dbReference type="ARBA" id="ARBA00022741"/>
    </source>
</evidence>
<keyword evidence="9" id="KW-0238">DNA-binding</keyword>
<evidence type="ECO:0000256" key="3">
    <source>
        <dbReference type="ARBA" id="ARBA00022737"/>
    </source>
</evidence>